<evidence type="ECO:0000313" key="7">
    <source>
        <dbReference type="EMBL" id="WTR68536.1"/>
    </source>
</evidence>
<reference evidence="7 8" key="1">
    <citation type="submission" date="2022-10" db="EMBL/GenBank/DDBJ databases">
        <title>The complete genomes of actinobacterial strains from the NBC collection.</title>
        <authorList>
            <person name="Joergensen T.S."/>
            <person name="Alvarez Arevalo M."/>
            <person name="Sterndorff E.B."/>
            <person name="Faurdal D."/>
            <person name="Vuksanovic O."/>
            <person name="Mourched A.-S."/>
            <person name="Charusanti P."/>
            <person name="Shaw S."/>
            <person name="Blin K."/>
            <person name="Weber T."/>
        </authorList>
    </citation>
    <scope>NUCLEOTIDE SEQUENCE [LARGE SCALE GENOMIC DNA]</scope>
    <source>
        <strain evidence="7 8">NBC_00123</strain>
    </source>
</reference>
<keyword evidence="2 4" id="KW-0238">DNA-binding</keyword>
<feature type="region of interest" description="Disordered" evidence="5">
    <location>
        <begin position="230"/>
        <end position="259"/>
    </location>
</feature>
<protein>
    <submittedName>
        <fullName evidence="7">TetR/AcrR family transcriptional regulator</fullName>
    </submittedName>
</protein>
<dbReference type="PROSITE" id="PS50977">
    <property type="entry name" value="HTH_TETR_2"/>
    <property type="match status" value="1"/>
</dbReference>
<evidence type="ECO:0000256" key="5">
    <source>
        <dbReference type="SAM" id="MobiDB-lite"/>
    </source>
</evidence>
<evidence type="ECO:0000256" key="4">
    <source>
        <dbReference type="PROSITE-ProRule" id="PRU00335"/>
    </source>
</evidence>
<feature type="DNA-binding region" description="H-T-H motif" evidence="4">
    <location>
        <begin position="45"/>
        <end position="64"/>
    </location>
</feature>
<dbReference type="InterPro" id="IPR036271">
    <property type="entry name" value="Tet_transcr_reg_TetR-rel_C_sf"/>
</dbReference>
<organism evidence="7 8">
    <name type="scientific">Streptomyces zaomyceticus</name>
    <dbReference type="NCBI Taxonomy" id="68286"/>
    <lineage>
        <taxon>Bacteria</taxon>
        <taxon>Bacillati</taxon>
        <taxon>Actinomycetota</taxon>
        <taxon>Actinomycetes</taxon>
        <taxon>Kitasatosporales</taxon>
        <taxon>Streptomycetaceae</taxon>
        <taxon>Streptomyces</taxon>
    </lineage>
</organism>
<dbReference type="SUPFAM" id="SSF46689">
    <property type="entry name" value="Homeodomain-like"/>
    <property type="match status" value="1"/>
</dbReference>
<dbReference type="PANTHER" id="PTHR30055:SF234">
    <property type="entry name" value="HTH-TYPE TRANSCRIPTIONAL REGULATOR BETI"/>
    <property type="match status" value="1"/>
</dbReference>
<dbReference type="InterPro" id="IPR001647">
    <property type="entry name" value="HTH_TetR"/>
</dbReference>
<evidence type="ECO:0000256" key="1">
    <source>
        <dbReference type="ARBA" id="ARBA00023015"/>
    </source>
</evidence>
<evidence type="ECO:0000256" key="2">
    <source>
        <dbReference type="ARBA" id="ARBA00023125"/>
    </source>
</evidence>
<dbReference type="PANTHER" id="PTHR30055">
    <property type="entry name" value="HTH-TYPE TRANSCRIPTIONAL REGULATOR RUTR"/>
    <property type="match status" value="1"/>
</dbReference>
<dbReference type="Pfam" id="PF00440">
    <property type="entry name" value="TetR_N"/>
    <property type="match status" value="1"/>
</dbReference>
<evidence type="ECO:0000256" key="3">
    <source>
        <dbReference type="ARBA" id="ARBA00023163"/>
    </source>
</evidence>
<feature type="domain" description="HTH tetR-type" evidence="6">
    <location>
        <begin position="22"/>
        <end position="82"/>
    </location>
</feature>
<evidence type="ECO:0000259" key="6">
    <source>
        <dbReference type="PROSITE" id="PS50977"/>
    </source>
</evidence>
<sequence length="259" mass="27761">MVERVIPEGSRRRRRPTKQGAVLSERLIVETALRLIGEHGAEALSVRRLGAALGADPTALYRYFRNTDALLLALADELIGRAQDGWTATGDWCADLRSMGLRIHARYLAHPQAALLAAHRTTGRLHETRAVERILGVLRTAGFQDALAVRIYHAFVDQALAFAAQDAAALALPPAAREGDAEVWHAVYAKLPPDTHPHIAATFPLLAADMRDSGYPFALELLLVAAATLHPDGTQTPPTPPPTRSPAPAPAPVHPGPGA</sequence>
<feature type="compositionally biased region" description="Pro residues" evidence="5">
    <location>
        <begin position="237"/>
        <end position="259"/>
    </location>
</feature>
<dbReference type="Pfam" id="PF02909">
    <property type="entry name" value="TetR_C_1"/>
    <property type="match status" value="1"/>
</dbReference>
<name>A0ABZ1L1Z6_9ACTN</name>
<evidence type="ECO:0000313" key="8">
    <source>
        <dbReference type="Proteomes" id="UP001622594"/>
    </source>
</evidence>
<keyword evidence="3" id="KW-0804">Transcription</keyword>
<dbReference type="EMBL" id="CP108188">
    <property type="protein sequence ID" value="WTR68536.1"/>
    <property type="molecule type" value="Genomic_DNA"/>
</dbReference>
<dbReference type="Gene3D" id="1.10.10.60">
    <property type="entry name" value="Homeodomain-like"/>
    <property type="match status" value="1"/>
</dbReference>
<dbReference type="Gene3D" id="1.10.357.10">
    <property type="entry name" value="Tetracycline Repressor, domain 2"/>
    <property type="match status" value="1"/>
</dbReference>
<accession>A0ABZ1L1Z6</accession>
<dbReference type="InterPro" id="IPR009057">
    <property type="entry name" value="Homeodomain-like_sf"/>
</dbReference>
<proteinExistence type="predicted"/>
<gene>
    <name evidence="7" type="ORF">OG814_04250</name>
</gene>
<keyword evidence="8" id="KW-1185">Reference proteome</keyword>
<dbReference type="SUPFAM" id="SSF48498">
    <property type="entry name" value="Tetracyclin repressor-like, C-terminal domain"/>
    <property type="match status" value="1"/>
</dbReference>
<dbReference type="InterPro" id="IPR050109">
    <property type="entry name" value="HTH-type_TetR-like_transc_reg"/>
</dbReference>
<dbReference type="Proteomes" id="UP001622594">
    <property type="component" value="Chromosome"/>
</dbReference>
<dbReference type="InterPro" id="IPR004111">
    <property type="entry name" value="Repressor_TetR_C"/>
</dbReference>
<dbReference type="RefSeq" id="WP_327165684.1">
    <property type="nucleotide sequence ID" value="NZ_CP108188.1"/>
</dbReference>
<keyword evidence="1" id="KW-0805">Transcription regulation</keyword>